<name>X1UKF3_9ZZZZ</name>
<dbReference type="AlphaFoldDB" id="X1UKF3"/>
<dbReference type="Pfam" id="PF00005">
    <property type="entry name" value="ABC_tran"/>
    <property type="match status" value="1"/>
</dbReference>
<proteinExistence type="predicted"/>
<dbReference type="GO" id="GO:0005524">
    <property type="term" value="F:ATP binding"/>
    <property type="evidence" value="ECO:0007669"/>
    <property type="project" value="InterPro"/>
</dbReference>
<dbReference type="SUPFAM" id="SSF52540">
    <property type="entry name" value="P-loop containing nucleoside triphosphate hydrolases"/>
    <property type="match status" value="1"/>
</dbReference>
<protein>
    <recommendedName>
        <fullName evidence="1">ABC transporter domain-containing protein</fullName>
    </recommendedName>
</protein>
<evidence type="ECO:0000259" key="1">
    <source>
        <dbReference type="Pfam" id="PF00005"/>
    </source>
</evidence>
<feature type="domain" description="ABC transporter" evidence="1">
    <location>
        <begin position="13"/>
        <end position="48"/>
    </location>
</feature>
<reference evidence="2" key="1">
    <citation type="journal article" date="2014" name="Front. Microbiol.">
        <title>High frequency of phylogenetically diverse reductive dehalogenase-homologous genes in deep subseafloor sedimentary metagenomes.</title>
        <authorList>
            <person name="Kawai M."/>
            <person name="Futagami T."/>
            <person name="Toyoda A."/>
            <person name="Takaki Y."/>
            <person name="Nishi S."/>
            <person name="Hori S."/>
            <person name="Arai W."/>
            <person name="Tsubouchi T."/>
            <person name="Morono Y."/>
            <person name="Uchiyama I."/>
            <person name="Ito T."/>
            <person name="Fujiyama A."/>
            <person name="Inagaki F."/>
            <person name="Takami H."/>
        </authorList>
    </citation>
    <scope>NUCLEOTIDE SEQUENCE</scope>
    <source>
        <strain evidence="2">Expedition CK06-06</strain>
    </source>
</reference>
<dbReference type="Gene3D" id="3.40.50.300">
    <property type="entry name" value="P-loop containing nucleotide triphosphate hydrolases"/>
    <property type="match status" value="1"/>
</dbReference>
<gene>
    <name evidence="2" type="ORF">S12H4_62336</name>
</gene>
<sequence length="52" mass="5899">MFSKSFPFPTNYYYEKPTNLPYGLQKRVDLARALSLLPQVLLLDEPAAGLNP</sequence>
<dbReference type="EMBL" id="BARW01041770">
    <property type="protein sequence ID" value="GAJ17943.1"/>
    <property type="molecule type" value="Genomic_DNA"/>
</dbReference>
<organism evidence="2">
    <name type="scientific">marine sediment metagenome</name>
    <dbReference type="NCBI Taxonomy" id="412755"/>
    <lineage>
        <taxon>unclassified sequences</taxon>
        <taxon>metagenomes</taxon>
        <taxon>ecological metagenomes</taxon>
    </lineage>
</organism>
<dbReference type="GO" id="GO:0016887">
    <property type="term" value="F:ATP hydrolysis activity"/>
    <property type="evidence" value="ECO:0007669"/>
    <property type="project" value="InterPro"/>
</dbReference>
<comment type="caution">
    <text evidence="2">The sequence shown here is derived from an EMBL/GenBank/DDBJ whole genome shotgun (WGS) entry which is preliminary data.</text>
</comment>
<accession>X1UKF3</accession>
<evidence type="ECO:0000313" key="2">
    <source>
        <dbReference type="EMBL" id="GAJ17943.1"/>
    </source>
</evidence>
<dbReference type="InterPro" id="IPR027417">
    <property type="entry name" value="P-loop_NTPase"/>
</dbReference>
<dbReference type="InterPro" id="IPR003439">
    <property type="entry name" value="ABC_transporter-like_ATP-bd"/>
</dbReference>